<sequence length="131" mass="14971">MCEKMLKKIFEKLKFSKIASPESFKAAQDSMLNIINRFAMLDEKSKNLAEKYPEQKKIIHRCFENTKKIEPSVSVRAGKFEQALALQITKVSSAIDKILTNGDEQKFGKELELLERYVRVRTNADNGAGDE</sequence>
<name>A0A650ENR8_9SPIO</name>
<gene>
    <name evidence="1" type="ORF">Unknown280_1310</name>
</gene>
<proteinExistence type="predicted"/>
<reference evidence="1" key="1">
    <citation type="journal article" date="2020" name="J. ISSAAS">
        <title>Lactobacilli and other gastrointestinal microbiota of Peromyscus leucopus, reservoir host for agents of Lyme disease and other zoonoses in North America.</title>
        <authorList>
            <person name="Milovic A."/>
            <person name="Bassam K."/>
            <person name="Shao H."/>
            <person name="Chatzistamou I."/>
            <person name="Tufts D.M."/>
            <person name="Diuk-Wasser M."/>
            <person name="Barbour A.G."/>
        </authorList>
    </citation>
    <scope>NUCLEOTIDE SEQUENCE</scope>
    <source>
        <strain evidence="1">LL50</strain>
    </source>
</reference>
<dbReference type="EMBL" id="MN577574">
    <property type="protein sequence ID" value="QGT51439.1"/>
    <property type="molecule type" value="Genomic_DNA"/>
</dbReference>
<protein>
    <submittedName>
        <fullName evidence="1">Uncharacterized protein</fullName>
    </submittedName>
</protein>
<dbReference type="AlphaFoldDB" id="A0A650ENR8"/>
<organism evidence="1">
    <name type="scientific">uncultured Spirochaetaceae bacterium</name>
    <dbReference type="NCBI Taxonomy" id="201186"/>
    <lineage>
        <taxon>Bacteria</taxon>
        <taxon>Pseudomonadati</taxon>
        <taxon>Spirochaetota</taxon>
        <taxon>Spirochaetia</taxon>
        <taxon>Spirochaetales</taxon>
        <taxon>Spirochaetaceae</taxon>
        <taxon>environmental samples</taxon>
    </lineage>
</organism>
<accession>A0A650ENR8</accession>
<evidence type="ECO:0000313" key="1">
    <source>
        <dbReference type="EMBL" id="QGT51439.1"/>
    </source>
</evidence>